<dbReference type="EMBL" id="FPJA01000010">
    <property type="protein sequence ID" value="SFW55975.1"/>
    <property type="molecule type" value="Genomic_DNA"/>
</dbReference>
<evidence type="ECO:0000256" key="1">
    <source>
        <dbReference type="SAM" id="MobiDB-lite"/>
    </source>
</evidence>
<evidence type="ECO:0000313" key="3">
    <source>
        <dbReference type="EMBL" id="SFW55975.1"/>
    </source>
</evidence>
<dbReference type="RefSeq" id="WP_072306737.1">
    <property type="nucleotide sequence ID" value="NZ_FPJA01000010.1"/>
</dbReference>
<organism evidence="3 4">
    <name type="scientific">Selenomonas ruminantium</name>
    <dbReference type="NCBI Taxonomy" id="971"/>
    <lineage>
        <taxon>Bacteria</taxon>
        <taxon>Bacillati</taxon>
        <taxon>Bacillota</taxon>
        <taxon>Negativicutes</taxon>
        <taxon>Selenomonadales</taxon>
        <taxon>Selenomonadaceae</taxon>
        <taxon>Selenomonas</taxon>
    </lineage>
</organism>
<keyword evidence="4" id="KW-1185">Reference proteome</keyword>
<dbReference type="AlphaFoldDB" id="A0A1K1Q7U2"/>
<proteinExistence type="predicted"/>
<sequence>MSQDKDFMELIEEEIPSATSLGLRPIPSRPLDRPCEYYQQPLDAFTVRPEKVKKTSPKHKGIREWIPFLIFVLCIGAGIGAYLANNSKQVEKVPPAQAQKASVKQKVKEQPKQVVATAVPDKKRPQEKEKDLSLGKAMLGMSMKDIRTVLGADQGLDLKDGYKFHHYSDLQVGEKDGIVNAIVSDGPSVRTSRGLHEGSTYNDMVKAYGDDYMPMKLNNLVLYEYLFHDKMGRKGLLRFAIRNSDKKVDYISIRITE</sequence>
<dbReference type="Proteomes" id="UP000182958">
    <property type="component" value="Unassembled WGS sequence"/>
</dbReference>
<gene>
    <name evidence="3" type="ORF">SAMN02910323_2446</name>
</gene>
<keyword evidence="2" id="KW-0472">Membrane</keyword>
<feature type="compositionally biased region" description="Basic and acidic residues" evidence="1">
    <location>
        <begin position="120"/>
        <end position="131"/>
    </location>
</feature>
<name>A0A1K1Q7U2_SELRU</name>
<evidence type="ECO:0000256" key="2">
    <source>
        <dbReference type="SAM" id="Phobius"/>
    </source>
</evidence>
<reference evidence="4" key="1">
    <citation type="submission" date="2016-11" db="EMBL/GenBank/DDBJ databases">
        <authorList>
            <person name="Varghese N."/>
            <person name="Submissions S."/>
        </authorList>
    </citation>
    <scope>NUCLEOTIDE SEQUENCE [LARGE SCALE GENOMIC DNA]</scope>
    <source>
        <strain evidence="4">C3</strain>
    </source>
</reference>
<feature type="region of interest" description="Disordered" evidence="1">
    <location>
        <begin position="112"/>
        <end position="131"/>
    </location>
</feature>
<accession>A0A1K1Q7U2</accession>
<feature type="transmembrane region" description="Helical" evidence="2">
    <location>
        <begin position="65"/>
        <end position="84"/>
    </location>
</feature>
<protein>
    <submittedName>
        <fullName evidence="3">Uncharacterized protein</fullName>
    </submittedName>
</protein>
<evidence type="ECO:0000313" key="4">
    <source>
        <dbReference type="Proteomes" id="UP000182958"/>
    </source>
</evidence>
<keyword evidence="2" id="KW-0812">Transmembrane</keyword>
<keyword evidence="2" id="KW-1133">Transmembrane helix</keyword>